<dbReference type="STRING" id="1428644.BIV57_08425"/>
<dbReference type="InterPro" id="IPR029063">
    <property type="entry name" value="SAM-dependent_MTases_sf"/>
</dbReference>
<evidence type="ECO:0000256" key="1">
    <source>
        <dbReference type="ARBA" id="ARBA00011900"/>
    </source>
</evidence>
<proteinExistence type="predicted"/>
<name>A0A1J7BGU7_9ACTN</name>
<dbReference type="RefSeq" id="WP_071656098.1">
    <property type="nucleotide sequence ID" value="NZ_MLCF01000041.1"/>
</dbReference>
<dbReference type="GO" id="GO:0032259">
    <property type="term" value="P:methylation"/>
    <property type="evidence" value="ECO:0007669"/>
    <property type="project" value="UniProtKB-KW"/>
</dbReference>
<dbReference type="Proteomes" id="UP000243342">
    <property type="component" value="Unassembled WGS sequence"/>
</dbReference>
<protein>
    <recommendedName>
        <fullName evidence="1">site-specific DNA-methyltransferase (adenine-specific)</fullName>
        <ecNumber evidence="1">2.1.1.72</ecNumber>
    </recommendedName>
</protein>
<keyword evidence="3" id="KW-0808">Transferase</keyword>
<keyword evidence="8" id="KW-1185">Reference proteome</keyword>
<evidence type="ECO:0000256" key="4">
    <source>
        <dbReference type="ARBA" id="ARBA00047942"/>
    </source>
</evidence>
<evidence type="ECO:0000256" key="3">
    <source>
        <dbReference type="ARBA" id="ARBA00022679"/>
    </source>
</evidence>
<dbReference type="Pfam" id="PF20473">
    <property type="entry name" value="MmeI_Mtase"/>
    <property type="match status" value="1"/>
</dbReference>
<gene>
    <name evidence="7" type="ORF">BIV57_08425</name>
</gene>
<comment type="caution">
    <text evidence="7">The sequence shown here is derived from an EMBL/GenBank/DDBJ whole genome shotgun (WGS) entry which is preliminary data.</text>
</comment>
<dbReference type="Gene3D" id="3.40.50.150">
    <property type="entry name" value="Vaccinia Virus protein VP39"/>
    <property type="match status" value="2"/>
</dbReference>
<comment type="catalytic activity">
    <reaction evidence="4">
        <text>a 2'-deoxyadenosine in DNA + S-adenosyl-L-methionine = an N(6)-methyl-2'-deoxyadenosine in DNA + S-adenosyl-L-homocysteine + H(+)</text>
        <dbReference type="Rhea" id="RHEA:15197"/>
        <dbReference type="Rhea" id="RHEA-COMP:12418"/>
        <dbReference type="Rhea" id="RHEA-COMP:12419"/>
        <dbReference type="ChEBI" id="CHEBI:15378"/>
        <dbReference type="ChEBI" id="CHEBI:57856"/>
        <dbReference type="ChEBI" id="CHEBI:59789"/>
        <dbReference type="ChEBI" id="CHEBI:90615"/>
        <dbReference type="ChEBI" id="CHEBI:90616"/>
        <dbReference type="EC" id="2.1.1.72"/>
    </reaction>
</comment>
<feature type="region of interest" description="Disordered" evidence="5">
    <location>
        <begin position="1009"/>
        <end position="1029"/>
    </location>
</feature>
<dbReference type="InterPro" id="IPR046816">
    <property type="entry name" value="MmeI_Mtase"/>
</dbReference>
<dbReference type="SUPFAM" id="SSF53335">
    <property type="entry name" value="S-adenosyl-L-methionine-dependent methyltransferases"/>
    <property type="match status" value="1"/>
</dbReference>
<dbReference type="PANTHER" id="PTHR33841">
    <property type="entry name" value="DNA METHYLTRANSFERASE YEEA-RELATED"/>
    <property type="match status" value="1"/>
</dbReference>
<sequence>MSAEFDSLNNRGEYFAAHYFAEQLGADLKKGLLATWTMRERDEHDARETPRQLLRALRAGYLTDEARGYFAEQDQRDREADTDGPQLHTYDNAEWCKRLTEWHQQVLAALGFQVAAPGELTVHRAGRQHAVQVAFEGEGIIALDCGWAKDSDSAIDGDGPGRLIAPCQISGSETIRSGAALAEWLFHSNLGDEKGPQPRFVLLLVGGVVVLADRNHWGEGRYLAANLDAALERNDRAQGGELATIAALFSREMLTPGENGEAPPIDALLKASTDNAVGVSGELRHGLQRSVEIIANEVLARLDETGLTPPDIEDPAVPIAKELTRESLRYLYRILFLLYAEARPELQILPADDGSYEAGYSMARLRELVARDEQLTEERAKNGFHLFASLDVLFNKVNFGHRIRGTEPDDDLPGDDEETRKAKAARRSGDKGLRFEALHSKLFEPGAIRLIGRQIADPRIDEDDPDADAGPELLDLRLRNEALHEVLRLLTMKKAAKRGQRGGFISYRNLGINQLGAVYEGLMAYTGFIADAELCEVAKNGNPEGGSWMIPSSKQKDYPDEVFVEYGEEDRRKGLRGRKKYPPGSFVYRLAGRDRQTSASYYTPESLTKVTVELALKYRLDQEKDEAGNTIKTRATELLQWKICEPALGSGAFLNEAINQLAEEYLRRRQEELKTSIPTADVLDEKRKVKAYIALHNAYGVDLNDTAVELAEVSLWLNTMHPGMQAPWFGLHLRRGNSLIGARRAVYAGKDVVAKDKAWLKTNKDALPPTELPFLRDGERQDLPKGAIHQFLLPAVGWGAVASAKEAKELAPEETAQLAKWRRGILKPPSGERKGGRRSELERLQAVARRAELLWELVVRRMELSEREISRHIEVWGAGKDDPEYAFLRRPESVVKKEKVYRDLFEKQGTPYWRLKTVMNAWCALWFWPVDKAGLVDGTAADYDPEEEVVVTAALEALPHVGEIPQQRAAPVVETQEVEPAAPAPAALRFSEQISIFALGDEQPALDEGLATEPPAAPTRTKGRKPAPRIPARARHIPMRSMADWLDFAEATLGTFGERDNLFEVGTFSSLDDLDTYEESLPALMGMDAAESLAFRFPWLHEVADIAGEQGFLHWELDFALVFAGPGGFDLQIGNPPWVRPDWNETSVLAELEPWFALRTKLSAQDRSRRSDRLLTERGARAYLLVELANTSATSTFLASKQTYPLLAGTRPDFYRAFMTCTWRHTSRNGAAGLLHPDTHFNGDKEAALRAAAYRRLRVHGDFVNSGQRFFPRPIGDTSHFGVHIYGNEKETGFQHLSWLVSADALRLSPTHNGAGDIPGIRYKNGEFDERPHRSRVVWVDDAQLAVWQRLLDEEGSPLEQARLLFPVSTAEEQAIRALADYPVRLRSLSPQITRGFDESGAKEERLIDYNRSEGDSGEYQPRTWREVILKGTQLSVATPIFKRHDANSNDPYGRDLASLPSDFVADTAYVRIADPARFRSEQDRWLDHRSLTWARNSDTAIARARSYLAEKVGLDEDEVPHKEIDALFTRLARRRYATFPRLAWRCMIAPNTERALYAAVIPAGPTHVDATQSLIMQTLADTILVAGFWASLPMDYYLRVTGRSHLRQA</sequence>
<dbReference type="OrthoDB" id="4280289at2"/>
<feature type="compositionally biased region" description="Acidic residues" evidence="5">
    <location>
        <begin position="408"/>
        <end position="417"/>
    </location>
</feature>
<dbReference type="EC" id="2.1.1.72" evidence="1"/>
<dbReference type="InterPro" id="IPR050953">
    <property type="entry name" value="N4_N6_ade-DNA_methylase"/>
</dbReference>
<evidence type="ECO:0000256" key="2">
    <source>
        <dbReference type="ARBA" id="ARBA00022603"/>
    </source>
</evidence>
<dbReference type="EMBL" id="MLCF01000041">
    <property type="protein sequence ID" value="OIV37878.1"/>
    <property type="molecule type" value="Genomic_DNA"/>
</dbReference>
<evidence type="ECO:0000259" key="6">
    <source>
        <dbReference type="Pfam" id="PF20473"/>
    </source>
</evidence>
<feature type="domain" description="MmeI-like DNA-methyltransferase" evidence="6">
    <location>
        <begin position="629"/>
        <end position="719"/>
    </location>
</feature>
<accession>A0A1J7BGU7</accession>
<reference evidence="7 8" key="1">
    <citation type="submission" date="2016-10" db="EMBL/GenBank/DDBJ databases">
        <title>Genome sequence of Streptomyces gilvigriseus MUSC 26.</title>
        <authorList>
            <person name="Lee L.-H."/>
            <person name="Ser H.-L."/>
        </authorList>
    </citation>
    <scope>NUCLEOTIDE SEQUENCE [LARGE SCALE GENOMIC DNA]</scope>
    <source>
        <strain evidence="7 8">MUSC 26</strain>
    </source>
</reference>
<keyword evidence="2" id="KW-0489">Methyltransferase</keyword>
<feature type="region of interest" description="Disordered" evidence="5">
    <location>
        <begin position="404"/>
        <end position="427"/>
    </location>
</feature>
<evidence type="ECO:0000313" key="8">
    <source>
        <dbReference type="Proteomes" id="UP000243342"/>
    </source>
</evidence>
<evidence type="ECO:0000256" key="5">
    <source>
        <dbReference type="SAM" id="MobiDB-lite"/>
    </source>
</evidence>
<evidence type="ECO:0000313" key="7">
    <source>
        <dbReference type="EMBL" id="OIV37878.1"/>
    </source>
</evidence>
<organism evidence="7 8">
    <name type="scientific">Mangrovactinospora gilvigrisea</name>
    <dbReference type="NCBI Taxonomy" id="1428644"/>
    <lineage>
        <taxon>Bacteria</taxon>
        <taxon>Bacillati</taxon>
        <taxon>Actinomycetota</taxon>
        <taxon>Actinomycetes</taxon>
        <taxon>Kitasatosporales</taxon>
        <taxon>Streptomycetaceae</taxon>
        <taxon>Mangrovactinospora</taxon>
    </lineage>
</organism>
<feature type="non-terminal residue" evidence="7">
    <location>
        <position position="1610"/>
    </location>
</feature>
<dbReference type="PANTHER" id="PTHR33841:SF1">
    <property type="entry name" value="DNA METHYLTRANSFERASE A"/>
    <property type="match status" value="1"/>
</dbReference>
<dbReference type="GO" id="GO:0009007">
    <property type="term" value="F:site-specific DNA-methyltransferase (adenine-specific) activity"/>
    <property type="evidence" value="ECO:0007669"/>
    <property type="project" value="UniProtKB-EC"/>
</dbReference>